<sequence length="86" mass="9624">DEPTNNLDIESIDALAEAINDYKGGIIIVSHDERLIRDTDCTLWVIEDQTINEVDGDFDDYRKELLEYLGEVINSPSIAANAAVEQ</sequence>
<reference evidence="2 3" key="1">
    <citation type="submission" date="2019-08" db="EMBL/GenBank/DDBJ databases">
        <title>Whole genome of Aphis craccivora.</title>
        <authorList>
            <person name="Voronova N.V."/>
            <person name="Shulinski R.S."/>
            <person name="Bandarenka Y.V."/>
            <person name="Zhorov D.G."/>
            <person name="Warner D."/>
        </authorList>
    </citation>
    <scope>NUCLEOTIDE SEQUENCE [LARGE SCALE GENOMIC DNA]</scope>
    <source>
        <strain evidence="2">180601</strain>
        <tissue evidence="2">Whole Body</tissue>
    </source>
</reference>
<evidence type="ECO:0000256" key="1">
    <source>
        <dbReference type="ARBA" id="ARBA00022737"/>
    </source>
</evidence>
<accession>A0A6G0W097</accession>
<dbReference type="AlphaFoldDB" id="A0A6G0W097"/>
<dbReference type="Gene3D" id="3.40.50.300">
    <property type="entry name" value="P-loop containing nucleotide triphosphate hydrolases"/>
    <property type="match status" value="1"/>
</dbReference>
<dbReference type="OrthoDB" id="2110130at2759"/>
<proteinExistence type="predicted"/>
<dbReference type="Proteomes" id="UP000478052">
    <property type="component" value="Unassembled WGS sequence"/>
</dbReference>
<keyword evidence="2" id="KW-0067">ATP-binding</keyword>
<dbReference type="GO" id="GO:0005524">
    <property type="term" value="F:ATP binding"/>
    <property type="evidence" value="ECO:0007669"/>
    <property type="project" value="UniProtKB-KW"/>
</dbReference>
<comment type="caution">
    <text evidence="2">The sequence shown here is derived from an EMBL/GenBank/DDBJ whole genome shotgun (WGS) entry which is preliminary data.</text>
</comment>
<gene>
    <name evidence="2" type="ORF">FWK35_00028885</name>
</gene>
<evidence type="ECO:0000313" key="3">
    <source>
        <dbReference type="Proteomes" id="UP000478052"/>
    </source>
</evidence>
<organism evidence="2 3">
    <name type="scientific">Aphis craccivora</name>
    <name type="common">Cowpea aphid</name>
    <dbReference type="NCBI Taxonomy" id="307492"/>
    <lineage>
        <taxon>Eukaryota</taxon>
        <taxon>Metazoa</taxon>
        <taxon>Ecdysozoa</taxon>
        <taxon>Arthropoda</taxon>
        <taxon>Hexapoda</taxon>
        <taxon>Insecta</taxon>
        <taxon>Pterygota</taxon>
        <taxon>Neoptera</taxon>
        <taxon>Paraneoptera</taxon>
        <taxon>Hemiptera</taxon>
        <taxon>Sternorrhyncha</taxon>
        <taxon>Aphidomorpha</taxon>
        <taxon>Aphidoidea</taxon>
        <taxon>Aphididae</taxon>
        <taxon>Aphidini</taxon>
        <taxon>Aphis</taxon>
        <taxon>Aphis</taxon>
    </lineage>
</organism>
<keyword evidence="2" id="KW-0547">Nucleotide-binding</keyword>
<name>A0A6G0W097_APHCR</name>
<dbReference type="SUPFAM" id="SSF52540">
    <property type="entry name" value="P-loop containing nucleoside triphosphate hydrolases"/>
    <property type="match status" value="1"/>
</dbReference>
<keyword evidence="3" id="KW-1185">Reference proteome</keyword>
<dbReference type="PANTHER" id="PTHR19211">
    <property type="entry name" value="ATP-BINDING TRANSPORT PROTEIN-RELATED"/>
    <property type="match status" value="1"/>
</dbReference>
<protein>
    <submittedName>
        <fullName evidence="2">ATP-binding cassette sub-family F member 1 isoform X1</fullName>
    </submittedName>
</protein>
<dbReference type="InterPro" id="IPR027417">
    <property type="entry name" value="P-loop_NTPase"/>
</dbReference>
<feature type="non-terminal residue" evidence="2">
    <location>
        <position position="1"/>
    </location>
</feature>
<dbReference type="PANTHER" id="PTHR19211:SF14">
    <property type="entry name" value="ATP-BINDING CASSETTE SUB-FAMILY F MEMBER 1"/>
    <property type="match status" value="1"/>
</dbReference>
<dbReference type="EMBL" id="VUJU01009850">
    <property type="protein sequence ID" value="KAF0717228.1"/>
    <property type="molecule type" value="Genomic_DNA"/>
</dbReference>
<keyword evidence="1" id="KW-0677">Repeat</keyword>
<evidence type="ECO:0000313" key="2">
    <source>
        <dbReference type="EMBL" id="KAF0717228.1"/>
    </source>
</evidence>
<dbReference type="InterPro" id="IPR050611">
    <property type="entry name" value="ABCF"/>
</dbReference>